<sequence>MLVFHILAAGLLAAVATAAPYGRRVIPKQRSAGERLVFAHFMMGIVSNRQSALDYDYDMKLAKAAGIDAFALNIGTDDYTQTQLDLAYEAASRNDMKVFISFDFNWFKPTSSASDVGSLIKSYGNRPAQLKVDGKVFVSSFTGDGLDVGQVRQTAGADIYFAPNFHPGQTPDAGSIDGALNWIAWDNDGNNKAPKPDQNVTVSQGDHTYTAWLGSKDYIAPVSPWFFTHYGPEVSYSKNWVFPGDLLWYNRWNELLELGPRFVEIITWNDYGESHYIGPLSSKHTDDGNSKWVNNMPHNGWLDMAKPFIAAYKAGDKSPNSHIVEDKLVYWYRPTLKSLNCDATDTTLDDAPNPNGNYFKGRPDGSDTLEDSVFIVALLKEAASVSTSSGINNKTFEAPAGASVWKVPMAVGQQKFSIQRNGSTVCAATSLRDITDVCPCGLYNYNAYVGTVPAGQPDALDADGLTGLKAGLKVTTCSAVSSR</sequence>
<protein>
    <submittedName>
        <fullName evidence="2">Glycoside hydrolase family 71 protein</fullName>
    </submittedName>
</protein>
<evidence type="ECO:0000256" key="1">
    <source>
        <dbReference type="SAM" id="SignalP"/>
    </source>
</evidence>
<keyword evidence="2" id="KW-0378">Hydrolase</keyword>
<feature type="signal peptide" evidence="1">
    <location>
        <begin position="1"/>
        <end position="18"/>
    </location>
</feature>
<dbReference type="Proteomes" id="UP000799778">
    <property type="component" value="Unassembled WGS sequence"/>
</dbReference>
<dbReference type="Pfam" id="PF03659">
    <property type="entry name" value="Glyco_hydro_71"/>
    <property type="match status" value="1"/>
</dbReference>
<dbReference type="CDD" id="cd11577">
    <property type="entry name" value="GH71"/>
    <property type="match status" value="1"/>
</dbReference>
<accession>A0A6A5XBV0</accession>
<dbReference type="OrthoDB" id="3257981at2759"/>
<dbReference type="GeneID" id="54282809"/>
<organism evidence="2 3">
    <name type="scientific">Aaosphaeria arxii CBS 175.79</name>
    <dbReference type="NCBI Taxonomy" id="1450172"/>
    <lineage>
        <taxon>Eukaryota</taxon>
        <taxon>Fungi</taxon>
        <taxon>Dikarya</taxon>
        <taxon>Ascomycota</taxon>
        <taxon>Pezizomycotina</taxon>
        <taxon>Dothideomycetes</taxon>
        <taxon>Pleosporomycetidae</taxon>
        <taxon>Pleosporales</taxon>
        <taxon>Pleosporales incertae sedis</taxon>
        <taxon>Aaosphaeria</taxon>
    </lineage>
</organism>
<keyword evidence="3" id="KW-1185">Reference proteome</keyword>
<dbReference type="GO" id="GO:0051118">
    <property type="term" value="F:glucan endo-1,3-alpha-glucosidase activity"/>
    <property type="evidence" value="ECO:0007669"/>
    <property type="project" value="InterPro"/>
</dbReference>
<reference evidence="2" key="1">
    <citation type="journal article" date="2020" name="Stud. Mycol.">
        <title>101 Dothideomycetes genomes: a test case for predicting lifestyles and emergence of pathogens.</title>
        <authorList>
            <person name="Haridas S."/>
            <person name="Albert R."/>
            <person name="Binder M."/>
            <person name="Bloem J."/>
            <person name="Labutti K."/>
            <person name="Salamov A."/>
            <person name="Andreopoulos B."/>
            <person name="Baker S."/>
            <person name="Barry K."/>
            <person name="Bills G."/>
            <person name="Bluhm B."/>
            <person name="Cannon C."/>
            <person name="Castanera R."/>
            <person name="Culley D."/>
            <person name="Daum C."/>
            <person name="Ezra D."/>
            <person name="Gonzalez J."/>
            <person name="Henrissat B."/>
            <person name="Kuo A."/>
            <person name="Liang C."/>
            <person name="Lipzen A."/>
            <person name="Lutzoni F."/>
            <person name="Magnuson J."/>
            <person name="Mondo S."/>
            <person name="Nolan M."/>
            <person name="Ohm R."/>
            <person name="Pangilinan J."/>
            <person name="Park H.-J."/>
            <person name="Ramirez L."/>
            <person name="Alfaro M."/>
            <person name="Sun H."/>
            <person name="Tritt A."/>
            <person name="Yoshinaga Y."/>
            <person name="Zwiers L.-H."/>
            <person name="Turgeon B."/>
            <person name="Goodwin S."/>
            <person name="Spatafora J."/>
            <person name="Crous P."/>
            <person name="Grigoriev I."/>
        </authorList>
    </citation>
    <scope>NUCLEOTIDE SEQUENCE</scope>
    <source>
        <strain evidence="2">CBS 175.79</strain>
    </source>
</reference>
<keyword evidence="1" id="KW-0732">Signal</keyword>
<name>A0A6A5XBV0_9PLEO</name>
<evidence type="ECO:0000313" key="3">
    <source>
        <dbReference type="Proteomes" id="UP000799778"/>
    </source>
</evidence>
<dbReference type="Gene3D" id="3.20.20.80">
    <property type="entry name" value="Glycosidases"/>
    <property type="match status" value="1"/>
</dbReference>
<evidence type="ECO:0000313" key="2">
    <source>
        <dbReference type="EMBL" id="KAF2010287.1"/>
    </source>
</evidence>
<dbReference type="EMBL" id="ML978076">
    <property type="protein sequence ID" value="KAF2010287.1"/>
    <property type="molecule type" value="Genomic_DNA"/>
</dbReference>
<feature type="chain" id="PRO_5025619171" evidence="1">
    <location>
        <begin position="19"/>
        <end position="483"/>
    </location>
</feature>
<gene>
    <name evidence="2" type="ORF">BU24DRAFT_399504</name>
</gene>
<dbReference type="AlphaFoldDB" id="A0A6A5XBV0"/>
<dbReference type="RefSeq" id="XP_033378626.1">
    <property type="nucleotide sequence ID" value="XM_033525412.1"/>
</dbReference>
<dbReference type="InterPro" id="IPR005197">
    <property type="entry name" value="Glyco_hydro_71"/>
</dbReference>
<proteinExistence type="predicted"/>